<dbReference type="InterPro" id="IPR050300">
    <property type="entry name" value="GDXG_lipolytic_enzyme"/>
</dbReference>
<dbReference type="SUPFAM" id="SSF53474">
    <property type="entry name" value="alpha/beta-Hydrolases"/>
    <property type="match status" value="1"/>
</dbReference>
<accession>G5II92</accession>
<name>G5II92_9FIRM</name>
<dbReference type="HOGENOM" id="CLU_012494_5_2_9"/>
<dbReference type="Proteomes" id="UP000005384">
    <property type="component" value="Unassembled WGS sequence"/>
</dbReference>
<evidence type="ECO:0000259" key="2">
    <source>
        <dbReference type="Pfam" id="PF20434"/>
    </source>
</evidence>
<dbReference type="OrthoDB" id="9794725at2"/>
<dbReference type="Gene3D" id="3.40.50.1820">
    <property type="entry name" value="alpha/beta hydrolase"/>
    <property type="match status" value="1"/>
</dbReference>
<comment type="caution">
    <text evidence="3">The sequence shown here is derived from an EMBL/GenBank/DDBJ whole genome shotgun (WGS) entry which is preliminary data.</text>
</comment>
<evidence type="ECO:0000313" key="3">
    <source>
        <dbReference type="EMBL" id="EHI58828.1"/>
    </source>
</evidence>
<dbReference type="PATRIC" id="fig|742737.3.peg.3197"/>
<dbReference type="RefSeq" id="WP_006781199.1">
    <property type="nucleotide sequence ID" value="NZ_CP040506.1"/>
</dbReference>
<dbReference type="AlphaFoldDB" id="G5II92"/>
<evidence type="ECO:0000256" key="1">
    <source>
        <dbReference type="ARBA" id="ARBA00022801"/>
    </source>
</evidence>
<organism evidence="3 4">
    <name type="scientific">Hungatella hathewayi WAL-18680</name>
    <dbReference type="NCBI Taxonomy" id="742737"/>
    <lineage>
        <taxon>Bacteria</taxon>
        <taxon>Bacillati</taxon>
        <taxon>Bacillota</taxon>
        <taxon>Clostridia</taxon>
        <taxon>Lachnospirales</taxon>
        <taxon>Lachnospiraceae</taxon>
        <taxon>Hungatella</taxon>
    </lineage>
</organism>
<gene>
    <name evidence="3" type="ORF">HMPREF9473_03220</name>
</gene>
<dbReference type="Pfam" id="PF20434">
    <property type="entry name" value="BD-FAE"/>
    <property type="match status" value="1"/>
</dbReference>
<feature type="domain" description="BD-FAE-like" evidence="2">
    <location>
        <begin position="39"/>
        <end position="226"/>
    </location>
</feature>
<reference evidence="3 4" key="1">
    <citation type="submission" date="2011-08" db="EMBL/GenBank/DDBJ databases">
        <title>The Genome Sequence of Clostridium hathewayi WAL-18680.</title>
        <authorList>
            <consortium name="The Broad Institute Genome Sequencing Platform"/>
            <person name="Earl A."/>
            <person name="Ward D."/>
            <person name="Feldgarden M."/>
            <person name="Gevers D."/>
            <person name="Finegold S.M."/>
            <person name="Summanen P.H."/>
            <person name="Molitoris D.R."/>
            <person name="Song M."/>
            <person name="Daigneault M."/>
            <person name="Allen-Vercoe E."/>
            <person name="Young S.K."/>
            <person name="Zeng Q."/>
            <person name="Gargeya S."/>
            <person name="Fitzgerald M."/>
            <person name="Haas B."/>
            <person name="Abouelleil A."/>
            <person name="Alvarado L."/>
            <person name="Arachchi H.M."/>
            <person name="Berlin A."/>
            <person name="Brown A."/>
            <person name="Chapman S.B."/>
            <person name="Chen Z."/>
            <person name="Dunbar C."/>
            <person name="Freedman E."/>
            <person name="Gearin G."/>
            <person name="Gellesch M."/>
            <person name="Goldberg J."/>
            <person name="Griggs A."/>
            <person name="Gujja S."/>
            <person name="Heiman D."/>
            <person name="Howarth C."/>
            <person name="Larson L."/>
            <person name="Lui A."/>
            <person name="MacDonald P.J.P."/>
            <person name="Montmayeur A."/>
            <person name="Murphy C."/>
            <person name="Neiman D."/>
            <person name="Pearson M."/>
            <person name="Priest M."/>
            <person name="Roberts A."/>
            <person name="Saif S."/>
            <person name="Shea T."/>
            <person name="Shenoy N."/>
            <person name="Sisk P."/>
            <person name="Stolte C."/>
            <person name="Sykes S."/>
            <person name="Wortman J."/>
            <person name="Nusbaum C."/>
            <person name="Birren B."/>
        </authorList>
    </citation>
    <scope>NUCLEOTIDE SEQUENCE [LARGE SCALE GENOMIC DNA]</scope>
    <source>
        <strain evidence="3 4">WAL-18680</strain>
    </source>
</reference>
<protein>
    <recommendedName>
        <fullName evidence="2">BD-FAE-like domain-containing protein</fullName>
    </recommendedName>
</protein>
<dbReference type="GO" id="GO:0016787">
    <property type="term" value="F:hydrolase activity"/>
    <property type="evidence" value="ECO:0007669"/>
    <property type="project" value="UniProtKB-KW"/>
</dbReference>
<dbReference type="EMBL" id="ADLN01000084">
    <property type="protein sequence ID" value="EHI58828.1"/>
    <property type="molecule type" value="Genomic_DNA"/>
</dbReference>
<evidence type="ECO:0000313" key="4">
    <source>
        <dbReference type="Proteomes" id="UP000005384"/>
    </source>
</evidence>
<dbReference type="PANTHER" id="PTHR48081">
    <property type="entry name" value="AB HYDROLASE SUPERFAMILY PROTEIN C4A8.06C"/>
    <property type="match status" value="1"/>
</dbReference>
<dbReference type="InterPro" id="IPR049492">
    <property type="entry name" value="BD-FAE-like_dom"/>
</dbReference>
<sequence>MKYFTQQVSIPDIYRNKLGITRPAAVTGYLLDAPASAVEKKRAAVIICPGGGYEHLSEREAEAVAVQFLGMGYHAFLLQYSVKPAVFPAALMELAFLTAMIRDNREQWLVDEHKIIVCGFSAGGHLACSLGAFWNQSFLCEALGRSPQDIRPDGMILAYPVITSGPSCHEGSVRNLLGEKADTEEARHQVSLEYQVGEQTPKTFIWHTATDSSVPVKNSLLLSEALISHGVNVELHIFPTGRHGLSLANRETSGGESHYIEPQCQSWISLVKAWLECF</sequence>
<dbReference type="PANTHER" id="PTHR48081:SF6">
    <property type="entry name" value="PEPTIDASE S9 PROLYL OLIGOPEPTIDASE CATALYTIC DOMAIN-CONTAINING PROTEIN"/>
    <property type="match status" value="1"/>
</dbReference>
<dbReference type="InterPro" id="IPR029058">
    <property type="entry name" value="AB_hydrolase_fold"/>
</dbReference>
<keyword evidence="1" id="KW-0378">Hydrolase</keyword>
<keyword evidence="4" id="KW-1185">Reference proteome</keyword>
<proteinExistence type="predicted"/>